<dbReference type="GO" id="GO:0010468">
    <property type="term" value="P:regulation of gene expression"/>
    <property type="evidence" value="ECO:0007669"/>
    <property type="project" value="TreeGrafter"/>
</dbReference>
<organism evidence="5">
    <name type="scientific">Bionectria ochroleuca</name>
    <name type="common">Gliocladium roseum</name>
    <dbReference type="NCBI Taxonomy" id="29856"/>
    <lineage>
        <taxon>Eukaryota</taxon>
        <taxon>Fungi</taxon>
        <taxon>Dikarya</taxon>
        <taxon>Ascomycota</taxon>
        <taxon>Pezizomycotina</taxon>
        <taxon>Sordariomycetes</taxon>
        <taxon>Hypocreomycetidae</taxon>
        <taxon>Hypocreales</taxon>
        <taxon>Bionectriaceae</taxon>
        <taxon>Clonostachys</taxon>
    </lineage>
</organism>
<dbReference type="Pfam" id="PF12796">
    <property type="entry name" value="Ank_2"/>
    <property type="match status" value="2"/>
</dbReference>
<gene>
    <name evidence="5" type="ORF">BN869_000014181_1</name>
</gene>
<dbReference type="PROSITE" id="PS50297">
    <property type="entry name" value="ANK_REP_REGION"/>
    <property type="match status" value="7"/>
</dbReference>
<dbReference type="InterPro" id="IPR036770">
    <property type="entry name" value="Ankyrin_rpt-contain_sf"/>
</dbReference>
<dbReference type="InterPro" id="IPR002110">
    <property type="entry name" value="Ankyrin_rpt"/>
</dbReference>
<feature type="non-terminal residue" evidence="5">
    <location>
        <position position="924"/>
    </location>
</feature>
<dbReference type="PROSITE" id="PS50088">
    <property type="entry name" value="ANK_REPEAT"/>
    <property type="match status" value="7"/>
</dbReference>
<evidence type="ECO:0000256" key="1">
    <source>
        <dbReference type="ARBA" id="ARBA00022737"/>
    </source>
</evidence>
<dbReference type="Pfam" id="PF24883">
    <property type="entry name" value="NPHP3_N"/>
    <property type="match status" value="1"/>
</dbReference>
<feature type="domain" description="Nephrocystin 3-like N-terminal" evidence="4">
    <location>
        <begin position="177"/>
        <end position="341"/>
    </location>
</feature>
<dbReference type="AlphaFoldDB" id="A0A0B7KKG3"/>
<feature type="repeat" description="ANK" evidence="3">
    <location>
        <begin position="852"/>
        <end position="884"/>
    </location>
</feature>
<dbReference type="SUPFAM" id="SSF48403">
    <property type="entry name" value="Ankyrin repeat"/>
    <property type="match status" value="1"/>
</dbReference>
<reference evidence="5" key="1">
    <citation type="submission" date="2015-01" db="EMBL/GenBank/DDBJ databases">
        <authorList>
            <person name="Durling Mikael"/>
        </authorList>
    </citation>
    <scope>NUCLEOTIDE SEQUENCE</scope>
</reference>
<sequence length="924" mass="103055">MHAHRPALDDKVLSDAVAKLLHVIVEAICNSGNVASHRARGVGFDSDGSLEGDRHTLRNVTHESRKKKVAWALWGKGKRSEQVEIFETLVQQLHNLVPPSTGNDPWSVPKRDVPGTNTIMITKGADLIHGWSDEMRRILKRIEENARAETRRQVHAWLSSCPPDERYHDSLHKRLPGTCKWILDRTVFIRWLAESVSPKLLWVNGHAGFGKTILCAHLADHLASTLGAPVAHFFFSSDHASREDPFLALRSWVSQIISQNDDAFEHAWQSWLSDADLLANRVTAMNLFKQVVHDIPGCTLIADGLDECTHTNNNGWPIARFLRNVIDAVAGTGTRVLFVSRDEPGIRDVLMNDAHATFDEYRIMPEDVRPDTNAYAHAIVHRKLSNKSDNVRSTLSEAMSDRCQGQFLWLKMQEECLRGGMNKKQLRQAIENTPTGLNSLYDHNWTRIANLGEEARHRAFALLRWAAFSFRPLTVFEITDAVLILTSGDLMPDDFPDAVDDEYIKSEIIGLCSPLLEVTNRNTESTPGRRTVQLSHFSVHQYLLCKLPSPSWIYHGNMLQISQEKIQNTLLAKACVQYLRLPQIWKKTPDDSLSIGVSLRDYAATTLHQHINSGLNDNKELMRLLVQFFNKENPVWNTWRAFIETKNRTNAEAETLPPSPLYYAVKMRLEGLAKVLIVEQNVNEPSSLGRTPLGIACAKGFNDLVALLLSKGADFCTAYKKQTPLFAASSNGHTRVVELLLNAGADETIGDENGRTPLYIASCNGYIGVVELFLHREGDLTTQDNDGWTPLLVASDNGHAEVVKMLLEKGADLTTQNNDGWTPLNVASNNGHAEVVKMLLEKGADCTTQNNDGWTPLNTASDSGHVEIVKMLLEKGADLTTQTKDGWTPLNAASDSGHAEVVKMLLEKGADFTTQHNDGWTPLN</sequence>
<feature type="repeat" description="ANK" evidence="3">
    <location>
        <begin position="688"/>
        <end position="720"/>
    </location>
</feature>
<dbReference type="Gene3D" id="3.40.50.300">
    <property type="entry name" value="P-loop containing nucleotide triphosphate hydrolases"/>
    <property type="match status" value="1"/>
</dbReference>
<evidence type="ECO:0000256" key="3">
    <source>
        <dbReference type="PROSITE-ProRule" id="PRU00023"/>
    </source>
</evidence>
<name>A0A0B7KKG3_BIOOC</name>
<dbReference type="Gene3D" id="1.25.40.20">
    <property type="entry name" value="Ankyrin repeat-containing domain"/>
    <property type="match status" value="4"/>
</dbReference>
<dbReference type="EMBL" id="CDPU01000352">
    <property type="protein sequence ID" value="CEO58123.1"/>
    <property type="molecule type" value="Genomic_DNA"/>
</dbReference>
<dbReference type="Pfam" id="PF13637">
    <property type="entry name" value="Ank_4"/>
    <property type="match status" value="2"/>
</dbReference>
<dbReference type="InterPro" id="IPR056884">
    <property type="entry name" value="NPHP3-like_N"/>
</dbReference>
<protein>
    <recommendedName>
        <fullName evidence="4">Nephrocystin 3-like N-terminal domain-containing protein</fullName>
    </recommendedName>
</protein>
<dbReference type="PANTHER" id="PTHR24124:SF14">
    <property type="entry name" value="CHROMOSOME UNDETERMINED SCAFFOLD_25, WHOLE GENOME SHOTGUN SEQUENCE"/>
    <property type="match status" value="1"/>
</dbReference>
<evidence type="ECO:0000256" key="2">
    <source>
        <dbReference type="ARBA" id="ARBA00023043"/>
    </source>
</evidence>
<dbReference type="PANTHER" id="PTHR24124">
    <property type="entry name" value="ANKYRIN REPEAT FAMILY A"/>
    <property type="match status" value="1"/>
</dbReference>
<feature type="repeat" description="ANK" evidence="3">
    <location>
        <begin position="885"/>
        <end position="917"/>
    </location>
</feature>
<dbReference type="PRINTS" id="PR01415">
    <property type="entry name" value="ANKYRIN"/>
</dbReference>
<proteinExistence type="predicted"/>
<evidence type="ECO:0000259" key="4">
    <source>
        <dbReference type="Pfam" id="PF24883"/>
    </source>
</evidence>
<feature type="repeat" description="ANK" evidence="3">
    <location>
        <begin position="720"/>
        <end position="752"/>
    </location>
</feature>
<feature type="repeat" description="ANK" evidence="3">
    <location>
        <begin position="819"/>
        <end position="851"/>
    </location>
</feature>
<dbReference type="SMART" id="SM00248">
    <property type="entry name" value="ANK"/>
    <property type="match status" value="7"/>
</dbReference>
<accession>A0A0B7KKG3</accession>
<evidence type="ECO:0000313" key="5">
    <source>
        <dbReference type="EMBL" id="CEO58123.1"/>
    </source>
</evidence>
<dbReference type="InterPro" id="IPR027417">
    <property type="entry name" value="P-loop_NTPase"/>
</dbReference>
<feature type="repeat" description="ANK" evidence="3">
    <location>
        <begin position="753"/>
        <end position="785"/>
    </location>
</feature>
<keyword evidence="2 3" id="KW-0040">ANK repeat</keyword>
<dbReference type="GO" id="GO:0005634">
    <property type="term" value="C:nucleus"/>
    <property type="evidence" value="ECO:0007669"/>
    <property type="project" value="TreeGrafter"/>
</dbReference>
<feature type="repeat" description="ANK" evidence="3">
    <location>
        <begin position="786"/>
        <end position="818"/>
    </location>
</feature>
<dbReference type="SUPFAM" id="SSF52540">
    <property type="entry name" value="P-loop containing nucleoside triphosphate hydrolases"/>
    <property type="match status" value="1"/>
</dbReference>
<keyword evidence="1" id="KW-0677">Repeat</keyword>